<dbReference type="HOGENOM" id="CLU_2109875_0_0_1"/>
<dbReference type="GeneID" id="5975167"/>
<dbReference type="KEGG" id="pno:SNOG_07943"/>
<dbReference type="InParanoid" id="Q0UJX1"/>
<organism evidence="1 2">
    <name type="scientific">Phaeosphaeria nodorum (strain SN15 / ATCC MYA-4574 / FGSC 10173)</name>
    <name type="common">Glume blotch fungus</name>
    <name type="synonym">Parastagonospora nodorum</name>
    <dbReference type="NCBI Taxonomy" id="321614"/>
    <lineage>
        <taxon>Eukaryota</taxon>
        <taxon>Fungi</taxon>
        <taxon>Dikarya</taxon>
        <taxon>Ascomycota</taxon>
        <taxon>Pezizomycotina</taxon>
        <taxon>Dothideomycetes</taxon>
        <taxon>Pleosporomycetidae</taxon>
        <taxon>Pleosporales</taxon>
        <taxon>Pleosporineae</taxon>
        <taxon>Phaeosphaeriaceae</taxon>
        <taxon>Parastagonospora</taxon>
    </lineage>
</organism>
<name>Q0UJX1_PHANO</name>
<dbReference type="VEuPathDB" id="FungiDB:JI435_428780"/>
<protein>
    <submittedName>
        <fullName evidence="1">Uncharacterized protein</fullName>
    </submittedName>
</protein>
<accession>Q0UJX1</accession>
<dbReference type="AlphaFoldDB" id="Q0UJX1"/>
<dbReference type="Pfam" id="PF26639">
    <property type="entry name" value="Het-6_barrel"/>
    <property type="match status" value="1"/>
</dbReference>
<sequence length="115" mass="12986">MPTPGQISYCLSYQFFNRAGTSGRRVCVTTKGNLTPARENAKVGHFVVVLLGRSTPFMLRKTRQEPGSVNKQYRLFGDCYVHGCMDGELVEGAQIDEWEMLALNTKEHESRVQDE</sequence>
<dbReference type="EMBL" id="CH445336">
    <property type="protein sequence ID" value="EAT84219.1"/>
    <property type="molecule type" value="Genomic_DNA"/>
</dbReference>
<dbReference type="RefSeq" id="XP_001798269.1">
    <property type="nucleotide sequence ID" value="XM_001798217.1"/>
</dbReference>
<evidence type="ECO:0000313" key="2">
    <source>
        <dbReference type="Proteomes" id="UP000001055"/>
    </source>
</evidence>
<reference evidence="2" key="1">
    <citation type="journal article" date="2007" name="Plant Cell">
        <title>Dothideomycete-plant interactions illuminated by genome sequencing and EST analysis of the wheat pathogen Stagonospora nodorum.</title>
        <authorList>
            <person name="Hane J.K."/>
            <person name="Lowe R.G."/>
            <person name="Solomon P.S."/>
            <person name="Tan K.C."/>
            <person name="Schoch C.L."/>
            <person name="Spatafora J.W."/>
            <person name="Crous P.W."/>
            <person name="Kodira C."/>
            <person name="Birren B.W."/>
            <person name="Galagan J.E."/>
            <person name="Torriani S.F."/>
            <person name="McDonald B.A."/>
            <person name="Oliver R.P."/>
        </authorList>
    </citation>
    <scope>NUCLEOTIDE SEQUENCE [LARGE SCALE GENOMIC DNA]</scope>
    <source>
        <strain evidence="2">SN15 / ATCC MYA-4574 / FGSC 10173</strain>
    </source>
</reference>
<evidence type="ECO:0000313" key="1">
    <source>
        <dbReference type="EMBL" id="EAT84219.1"/>
    </source>
</evidence>
<proteinExistence type="predicted"/>
<dbReference type="Proteomes" id="UP000001055">
    <property type="component" value="Unassembled WGS sequence"/>
</dbReference>
<gene>
    <name evidence="1" type="ORF">SNOG_07943</name>
</gene>